<evidence type="ECO:0000259" key="11">
    <source>
        <dbReference type="SMART" id="SM00435"/>
    </source>
</evidence>
<dbReference type="PANTHER" id="PTHR10290:SF3">
    <property type="entry name" value="DNA TOPOISOMERASE 1"/>
    <property type="match status" value="1"/>
</dbReference>
<dbReference type="SMART" id="SM00435">
    <property type="entry name" value="TOPEUc"/>
    <property type="match status" value="1"/>
</dbReference>
<evidence type="ECO:0000256" key="9">
    <source>
        <dbReference type="PROSITE-ProRule" id="PRU01382"/>
    </source>
</evidence>
<comment type="catalytic activity">
    <reaction evidence="1 9">
        <text>ATP-independent breakage of single-stranded DNA, followed by passage and rejoining.</text>
        <dbReference type="EC" id="5.6.2.1"/>
    </reaction>
</comment>
<dbReference type="GO" id="GO:0003677">
    <property type="term" value="F:DNA binding"/>
    <property type="evidence" value="ECO:0007669"/>
    <property type="project" value="UniProtKB-UniRule"/>
</dbReference>
<reference evidence="12" key="1">
    <citation type="journal article" date="2019" name="Philos. Trans. R. Soc. Lond., B, Biol. Sci.">
        <title>Targeted metagenomic recovery of four divergent viruses reveals shared and distinctive characteristics of giant viruses of marine eukaryotes.</title>
        <authorList>
            <person name="Needham D.M."/>
            <person name="Poirier C."/>
            <person name="Hehenberger E."/>
            <person name="Jimenez V."/>
            <person name="Swalwell J.E."/>
            <person name="Santoro A.E."/>
            <person name="Worden A.Z."/>
        </authorList>
    </citation>
    <scope>NUCLEOTIDE SEQUENCE</scope>
    <source>
        <strain evidence="12">MPacV-611</strain>
    </source>
</reference>
<evidence type="ECO:0000256" key="4">
    <source>
        <dbReference type="ARBA" id="ARBA00019632"/>
    </source>
</evidence>
<dbReference type="GO" id="GO:0003917">
    <property type="term" value="F:DNA topoisomerase type I (single strand cut, ATP-independent) activity"/>
    <property type="evidence" value="ECO:0007669"/>
    <property type="project" value="UniProtKB-UniRule"/>
</dbReference>
<dbReference type="InterPro" id="IPR036202">
    <property type="entry name" value="TopoI_DNA-bd_euk_N_sf"/>
</dbReference>
<protein>
    <recommendedName>
        <fullName evidence="4">DNA topoisomerase 1</fullName>
        <ecNumber evidence="3">5.6.2.1</ecNumber>
    </recommendedName>
    <alternativeName>
        <fullName evidence="8">DNA topoisomerase I</fullName>
    </alternativeName>
</protein>
<accession>A0A5J6VJK4</accession>
<evidence type="ECO:0000256" key="3">
    <source>
        <dbReference type="ARBA" id="ARBA00012891"/>
    </source>
</evidence>
<keyword evidence="7 9" id="KW-0413">Isomerase</keyword>
<feature type="active site" description="O-(3'-phospho-DNA)-tyrosine intermediate" evidence="9">
    <location>
        <position position="492"/>
    </location>
</feature>
<dbReference type="InterPro" id="IPR014711">
    <property type="entry name" value="TopoI_cat_a-hlx-sub_euk"/>
</dbReference>
<dbReference type="InterPro" id="IPR011010">
    <property type="entry name" value="DNA_brk_join_enz"/>
</dbReference>
<comment type="similarity">
    <text evidence="2 9">Belongs to the type IB topoisomerase family.</text>
</comment>
<dbReference type="Pfam" id="PF14370">
    <property type="entry name" value="Topo_C_assoc"/>
    <property type="match status" value="1"/>
</dbReference>
<evidence type="ECO:0000256" key="7">
    <source>
        <dbReference type="ARBA" id="ARBA00023235"/>
    </source>
</evidence>
<dbReference type="InterPro" id="IPR013030">
    <property type="entry name" value="DNA_topo_DNA_db_N_dom2"/>
</dbReference>
<evidence type="ECO:0000256" key="8">
    <source>
        <dbReference type="ARBA" id="ARBA00033297"/>
    </source>
</evidence>
<evidence type="ECO:0000256" key="10">
    <source>
        <dbReference type="SAM" id="Coils"/>
    </source>
</evidence>
<dbReference type="Gene3D" id="3.90.15.10">
    <property type="entry name" value="Topoisomerase I, Chain A, domain 3"/>
    <property type="match status" value="1"/>
</dbReference>
<dbReference type="EC" id="5.6.2.1" evidence="3"/>
<dbReference type="InterPro" id="IPR008336">
    <property type="entry name" value="TopoI_DNA-bd_euk"/>
</dbReference>
<keyword evidence="6 9" id="KW-0238">DNA-binding</keyword>
<feature type="coiled-coil region" evidence="10">
    <location>
        <begin position="87"/>
        <end position="125"/>
    </location>
</feature>
<keyword evidence="10" id="KW-0175">Coiled coil</keyword>
<evidence type="ECO:0000313" key="12">
    <source>
        <dbReference type="EMBL" id="QFG74335.1"/>
    </source>
</evidence>
<evidence type="ECO:0000256" key="1">
    <source>
        <dbReference type="ARBA" id="ARBA00000213"/>
    </source>
</evidence>
<feature type="coiled-coil region" evidence="10">
    <location>
        <begin position="431"/>
        <end position="480"/>
    </location>
</feature>
<dbReference type="PRINTS" id="PR00416">
    <property type="entry name" value="EUTPISMRASEI"/>
</dbReference>
<evidence type="ECO:0000256" key="2">
    <source>
        <dbReference type="ARBA" id="ARBA00006645"/>
    </source>
</evidence>
<proteinExistence type="inferred from homology"/>
<evidence type="ECO:0000256" key="5">
    <source>
        <dbReference type="ARBA" id="ARBA00023029"/>
    </source>
</evidence>
<organism evidence="12">
    <name type="scientific">Megaviridae environmental sample</name>
    <dbReference type="NCBI Taxonomy" id="1737588"/>
    <lineage>
        <taxon>Viruses</taxon>
        <taxon>Varidnaviria</taxon>
        <taxon>Bamfordvirae</taxon>
        <taxon>Nucleocytoviricota</taxon>
        <taxon>Megaviricetes</taxon>
        <taxon>Imitervirales</taxon>
        <taxon>Mimiviridae</taxon>
        <taxon>environmental samples</taxon>
    </lineage>
</organism>
<dbReference type="GO" id="GO:0006260">
    <property type="term" value="P:DNA replication"/>
    <property type="evidence" value="ECO:0007669"/>
    <property type="project" value="TreeGrafter"/>
</dbReference>
<name>A0A5J6VJK4_9VIRU</name>
<dbReference type="EMBL" id="MN448286">
    <property type="protein sequence ID" value="QFG74335.1"/>
    <property type="molecule type" value="Genomic_DNA"/>
</dbReference>
<dbReference type="SUPFAM" id="SSF56741">
    <property type="entry name" value="Eukaryotic DNA topoisomerase I, N-terminal DNA-binding fragment"/>
    <property type="match status" value="1"/>
</dbReference>
<dbReference type="PROSITE" id="PS52038">
    <property type="entry name" value="TOPO_IB_2"/>
    <property type="match status" value="1"/>
</dbReference>
<feature type="domain" description="DNA topoisomerase I eukaryotic-type" evidence="11">
    <location>
        <begin position="152"/>
        <end position="506"/>
    </location>
</feature>
<evidence type="ECO:0000256" key="6">
    <source>
        <dbReference type="ARBA" id="ARBA00023125"/>
    </source>
</evidence>
<dbReference type="InterPro" id="IPR013034">
    <property type="entry name" value="DNA_topo_DNA_db_N_dom1"/>
</dbReference>
<dbReference type="Pfam" id="PF01028">
    <property type="entry name" value="Topoisom_I"/>
    <property type="match status" value="1"/>
</dbReference>
<dbReference type="SUPFAM" id="SSF56349">
    <property type="entry name" value="DNA breaking-rejoining enzymes"/>
    <property type="match status" value="1"/>
</dbReference>
<dbReference type="InterPro" id="IPR051062">
    <property type="entry name" value="Topoisomerase_IB"/>
</dbReference>
<dbReference type="InterPro" id="IPR014727">
    <property type="entry name" value="TopoI_cat_a/b-sub_euk"/>
</dbReference>
<dbReference type="InterPro" id="IPR013499">
    <property type="entry name" value="TopoI_euk"/>
</dbReference>
<dbReference type="PANTHER" id="PTHR10290">
    <property type="entry name" value="DNA TOPOISOMERASE I"/>
    <property type="match status" value="1"/>
</dbReference>
<dbReference type="InterPro" id="IPR025834">
    <property type="entry name" value="TopoI_C_dom"/>
</dbReference>
<keyword evidence="5 9" id="KW-0799">Topoisomerase</keyword>
<sequence>MYYLIGGGKIQWNETFRHNGPYFPPLYQKHNIPVLINGQQVVLSELAEEYITLYANYLNTDYIKKPKFNKNFLNDFNKVLPDNLKMNSMDEIQLDDIKNHIDKLKEKKKNMSKEEKNKVKEYNSEIEKPFKFCIIDGAQQKVGNYKIEPPGIFLGRGEHPKLGKIKKRILPEDVTLNLDKNAPIPIPNVGGNWKKVIELKDGIWLASWTDNISKKSKYVFTSMESIFKSKSDEEKFDLARKLKTKIKYIRGTYLNDLNSSVLVNRQLATALYLIDNLALRVGGKKNTKEKADTVGVTSLRVEHISFLENNVIKLDFLGKDSIKFCKKVQVSPDVFRNLKEFVNEKIKKNQLFDKISASNLNDYLNNFMKGLTAKVWRTYNASNLFQKELNKLNPEKLENLDESEKIKFLITFFNQANTAVALLCNHQKNVSTNFSKQIENIDEKIKKLKKTKKKSKKEKLQKIKNKIELLKIQKEAKSKMKNVSLGTSKNNYIDPRIIFAFIKKYDIPEDKLFTKTLLSRFEWAKKEKDFKF</sequence>
<dbReference type="GO" id="GO:0007059">
    <property type="term" value="P:chromosome segregation"/>
    <property type="evidence" value="ECO:0007669"/>
    <property type="project" value="TreeGrafter"/>
</dbReference>
<dbReference type="Gene3D" id="1.10.10.41">
    <property type="entry name" value="Yeast DNA topoisomerase - domain 1"/>
    <property type="match status" value="1"/>
</dbReference>
<dbReference type="Gene3D" id="2.170.11.10">
    <property type="entry name" value="DNA Topoisomerase I, domain 2"/>
    <property type="match status" value="1"/>
</dbReference>
<dbReference type="Pfam" id="PF02919">
    <property type="entry name" value="Topoisom_I_N"/>
    <property type="match status" value="1"/>
</dbReference>
<dbReference type="Gene3D" id="1.10.132.10">
    <property type="match status" value="1"/>
</dbReference>
<dbReference type="InterPro" id="IPR013500">
    <property type="entry name" value="TopoI_cat_euk"/>
</dbReference>
<dbReference type="GO" id="GO:0006265">
    <property type="term" value="P:DNA topological change"/>
    <property type="evidence" value="ECO:0007669"/>
    <property type="project" value="UniProtKB-UniRule"/>
</dbReference>
<dbReference type="InterPro" id="IPR001631">
    <property type="entry name" value="TopoI"/>
</dbReference>